<accession>A0A1Y6BXI7</accession>
<keyword evidence="1" id="KW-1133">Transmembrane helix</keyword>
<keyword evidence="4" id="KW-1185">Reference proteome</keyword>
<proteinExistence type="predicted"/>
<keyword evidence="1" id="KW-0472">Membrane</keyword>
<feature type="transmembrane region" description="Helical" evidence="1">
    <location>
        <begin position="460"/>
        <end position="479"/>
    </location>
</feature>
<evidence type="ECO:0000313" key="3">
    <source>
        <dbReference type="EMBL" id="SMF34150.1"/>
    </source>
</evidence>
<dbReference type="OrthoDB" id="5288328at2"/>
<feature type="chain" id="PRO_5012170172" evidence="2">
    <location>
        <begin position="23"/>
        <end position="486"/>
    </location>
</feature>
<protein>
    <submittedName>
        <fullName evidence="3">Uncharacterized protein</fullName>
    </submittedName>
</protein>
<dbReference type="NCBIfam" id="NF041770">
    <property type="entry name" value="CFI_box_CTERM"/>
    <property type="match status" value="1"/>
</dbReference>
<name>A0A1Y6BXI7_9BACT</name>
<dbReference type="AlphaFoldDB" id="A0A1Y6BXI7"/>
<evidence type="ECO:0000256" key="1">
    <source>
        <dbReference type="SAM" id="Phobius"/>
    </source>
</evidence>
<feature type="signal peptide" evidence="2">
    <location>
        <begin position="1"/>
        <end position="22"/>
    </location>
</feature>
<sequence length="486" mass="52861">MHSTAFKLLIVSALLLSGNAWADIDFNEDITIARLPRNDSSYIELTVSINDIPDADFGGSPTNDGIVNLMVQRLDVCIEQNTGETDSEQLCDNMITYSGKGSLDPTDISKLSTTYFMTFIDSAFEIVDNEDDTSDITFGLKIQIDESDLAEGETRSFSLSTQFELDYQDITDKLDVTTSQSTPVNQSPASLTSRSTNRGVLMFWTGSDSVTFQDGTTGRPSGVRGILVPVTDGDQELNIATTYRAVAGSDPVTYSEVDLDGCILSVSLATDNTQTDSCTFSCSELGYINDDRITSEVFPTVKVKSTVSGEALSFSGSDLVDPEATNQAYAMIAQYLPDGLLQQSSDGQPFEASCVIAYPTLSFTYAQLSGAGDPKQQNPTCFIATAAYGHPMHQNLNDLRWFRDNILESIAIGRTLVSLYYEYSPALASRIAINDDYKTFTRAALWAPVKYISALRQSPGATLMATLSLMIAPFALGAFRRRAKQA</sequence>
<organism evidence="3 4">
    <name type="scientific">Pseudobacteriovorax antillogorgiicola</name>
    <dbReference type="NCBI Taxonomy" id="1513793"/>
    <lineage>
        <taxon>Bacteria</taxon>
        <taxon>Pseudomonadati</taxon>
        <taxon>Bdellovibrionota</taxon>
        <taxon>Oligoflexia</taxon>
        <taxon>Oligoflexales</taxon>
        <taxon>Pseudobacteriovoracaceae</taxon>
        <taxon>Pseudobacteriovorax</taxon>
    </lineage>
</organism>
<dbReference type="InterPro" id="IPR049886">
    <property type="entry name" value="CFI_box_CTERM_dom"/>
</dbReference>
<evidence type="ECO:0000313" key="4">
    <source>
        <dbReference type="Proteomes" id="UP000192907"/>
    </source>
</evidence>
<dbReference type="EMBL" id="FWZT01000010">
    <property type="protein sequence ID" value="SMF34150.1"/>
    <property type="molecule type" value="Genomic_DNA"/>
</dbReference>
<keyword evidence="1" id="KW-0812">Transmembrane</keyword>
<evidence type="ECO:0000256" key="2">
    <source>
        <dbReference type="SAM" id="SignalP"/>
    </source>
</evidence>
<dbReference type="Proteomes" id="UP000192907">
    <property type="component" value="Unassembled WGS sequence"/>
</dbReference>
<gene>
    <name evidence="3" type="ORF">SAMN06296036_110134</name>
</gene>
<keyword evidence="2" id="KW-0732">Signal</keyword>
<dbReference type="STRING" id="1513793.SAMN06296036_110134"/>
<reference evidence="4" key="1">
    <citation type="submission" date="2017-04" db="EMBL/GenBank/DDBJ databases">
        <authorList>
            <person name="Varghese N."/>
            <person name="Submissions S."/>
        </authorList>
    </citation>
    <scope>NUCLEOTIDE SEQUENCE [LARGE SCALE GENOMIC DNA]</scope>
    <source>
        <strain evidence="4">RKEM611</strain>
    </source>
</reference>
<dbReference type="RefSeq" id="WP_132320896.1">
    <property type="nucleotide sequence ID" value="NZ_FWZT01000010.1"/>
</dbReference>